<dbReference type="Pfam" id="PF02214">
    <property type="entry name" value="BTB_2"/>
    <property type="match status" value="1"/>
</dbReference>
<feature type="domain" description="Potassium channel tetramerisation-type BTB" evidence="15">
    <location>
        <begin position="63"/>
        <end position="150"/>
    </location>
</feature>
<keyword evidence="5" id="KW-0631">Potassium channel</keyword>
<dbReference type="Gene3D" id="3.30.710.10">
    <property type="entry name" value="Potassium Channel Kv1.1, Chain A"/>
    <property type="match status" value="1"/>
</dbReference>
<dbReference type="SUPFAM" id="SSF81324">
    <property type="entry name" value="Voltage-gated potassium channels"/>
    <property type="match status" value="1"/>
</dbReference>
<dbReference type="GO" id="GO:0001508">
    <property type="term" value="P:action potential"/>
    <property type="evidence" value="ECO:0007669"/>
    <property type="project" value="TreeGrafter"/>
</dbReference>
<dbReference type="InterPro" id="IPR003131">
    <property type="entry name" value="T1-type_BTB"/>
</dbReference>
<keyword evidence="4 13" id="KW-0812">Transmembrane</keyword>
<dbReference type="Proteomes" id="UP000275408">
    <property type="component" value="Unassembled WGS sequence"/>
</dbReference>
<evidence type="ECO:0000313" key="16">
    <source>
        <dbReference type="EMBL" id="RMX38200.1"/>
    </source>
</evidence>
<dbReference type="SUPFAM" id="SSF54695">
    <property type="entry name" value="POZ domain"/>
    <property type="match status" value="1"/>
</dbReference>
<accession>A0A3M6T9X3</accession>
<evidence type="ECO:0000256" key="5">
    <source>
        <dbReference type="ARBA" id="ARBA00022826"/>
    </source>
</evidence>
<dbReference type="AlphaFoldDB" id="A0A3M6T9X3"/>
<comment type="subcellular location">
    <subcellularLocation>
        <location evidence="1">Membrane</location>
        <topology evidence="1">Multi-pass membrane protein</topology>
    </subcellularLocation>
</comment>
<evidence type="ECO:0000256" key="8">
    <source>
        <dbReference type="ARBA" id="ARBA00022989"/>
    </source>
</evidence>
<evidence type="ECO:0000313" key="17">
    <source>
        <dbReference type="Proteomes" id="UP000275408"/>
    </source>
</evidence>
<evidence type="ECO:0000256" key="9">
    <source>
        <dbReference type="ARBA" id="ARBA00023065"/>
    </source>
</evidence>
<feature type="transmembrane region" description="Helical" evidence="13">
    <location>
        <begin position="419"/>
        <end position="440"/>
    </location>
</feature>
<dbReference type="PRINTS" id="PR01496">
    <property type="entry name" value="SHAKERCHANEL"/>
</dbReference>
<dbReference type="InterPro" id="IPR011333">
    <property type="entry name" value="SKP1/BTB/POZ_sf"/>
</dbReference>
<proteinExistence type="predicted"/>
<protein>
    <recommendedName>
        <fullName evidence="18">BTB domain-containing protein</fullName>
    </recommendedName>
</protein>
<evidence type="ECO:0000256" key="13">
    <source>
        <dbReference type="SAM" id="Phobius"/>
    </source>
</evidence>
<keyword evidence="2" id="KW-0813">Transport</keyword>
<evidence type="ECO:0000256" key="3">
    <source>
        <dbReference type="ARBA" id="ARBA00022538"/>
    </source>
</evidence>
<sequence>MLPYYGKPSNLETYPTSPKIYRRGLAKTFVRRAQRADPERQLNPSEDPGGISCETLSRREKKIRVNVCGKPYVITVQQLLRFPASLLADPEKRAPFHDEENHEFFFDRNRTTFESIFYFYVTNGILVFPSKTFSLQLLADDFYFFGLYEYLSSEERRHSLPTPSAFFPRKVIAPKSVCQKKFWEICESPDSSFVARITTLFSLMVILLAIAILCIESLPSVRNSNLVEEVIDSGVHLNISTNQNNAIVTHDSNSFTVKHFTSRAEEFCIAWFTLELIIRFLVSPEKRRFLLKFLNIVDIAAILPFYIYLVVSEKSKAPPVYLIKIFHLSKIFQVLKVSRYASTMIVLKKTVTACLSDLWTMVSLTLTGTILFGILVYYCETWDQETEFRSIPHSFWWAVVTITTVGYGDMVPNTLGGKILGGLCTISGVIFITPLLPIIYNKFVRFQKLEDSKPLCQCR</sequence>
<dbReference type="OMA" id="WEICESP"/>
<dbReference type="Pfam" id="PF00520">
    <property type="entry name" value="Ion_trans"/>
    <property type="match status" value="1"/>
</dbReference>
<keyword evidence="6" id="KW-0851">Voltage-gated channel</keyword>
<keyword evidence="10 13" id="KW-0472">Membrane</keyword>
<comment type="caution">
    <text evidence="16">The sequence shown here is derived from an EMBL/GenBank/DDBJ whole genome shotgun (WGS) entry which is preliminary data.</text>
</comment>
<gene>
    <name evidence="16" type="ORF">pdam_00003364</name>
</gene>
<evidence type="ECO:0000256" key="12">
    <source>
        <dbReference type="SAM" id="MobiDB-lite"/>
    </source>
</evidence>
<evidence type="ECO:0000259" key="15">
    <source>
        <dbReference type="Pfam" id="PF02214"/>
    </source>
</evidence>
<evidence type="ECO:0000259" key="14">
    <source>
        <dbReference type="Pfam" id="PF00520"/>
    </source>
</evidence>
<reference evidence="16 17" key="1">
    <citation type="journal article" date="2018" name="Sci. Rep.">
        <title>Comparative analysis of the Pocillopora damicornis genome highlights role of immune system in coral evolution.</title>
        <authorList>
            <person name="Cunning R."/>
            <person name="Bay R.A."/>
            <person name="Gillette P."/>
            <person name="Baker A.C."/>
            <person name="Traylor-Knowles N."/>
        </authorList>
    </citation>
    <scope>NUCLEOTIDE SEQUENCE [LARGE SCALE GENOMIC DNA]</scope>
    <source>
        <strain evidence="16">RSMAS</strain>
        <tissue evidence="16">Whole animal</tissue>
    </source>
</reference>
<dbReference type="GO" id="GO:0005251">
    <property type="term" value="F:delayed rectifier potassium channel activity"/>
    <property type="evidence" value="ECO:0007669"/>
    <property type="project" value="TreeGrafter"/>
</dbReference>
<evidence type="ECO:0008006" key="18">
    <source>
        <dbReference type="Google" id="ProtNLM"/>
    </source>
</evidence>
<feature type="transmembrane region" description="Helical" evidence="13">
    <location>
        <begin position="390"/>
        <end position="407"/>
    </location>
</feature>
<evidence type="ECO:0000256" key="2">
    <source>
        <dbReference type="ARBA" id="ARBA00022448"/>
    </source>
</evidence>
<dbReference type="InterPro" id="IPR003972">
    <property type="entry name" value="K_chnl_volt-dep_Kv1"/>
</dbReference>
<keyword evidence="3" id="KW-0633">Potassium transport</keyword>
<feature type="transmembrane region" description="Helical" evidence="13">
    <location>
        <begin position="193"/>
        <end position="215"/>
    </location>
</feature>
<dbReference type="Gene3D" id="1.20.120.350">
    <property type="entry name" value="Voltage-gated potassium channels. Chain C"/>
    <property type="match status" value="1"/>
</dbReference>
<keyword evidence="11" id="KW-0407">Ion channel</keyword>
<feature type="region of interest" description="Disordered" evidence="12">
    <location>
        <begin position="32"/>
        <end position="53"/>
    </location>
</feature>
<evidence type="ECO:0000256" key="1">
    <source>
        <dbReference type="ARBA" id="ARBA00004141"/>
    </source>
</evidence>
<evidence type="ECO:0000256" key="6">
    <source>
        <dbReference type="ARBA" id="ARBA00022882"/>
    </source>
</evidence>
<dbReference type="PRINTS" id="PR00169">
    <property type="entry name" value="KCHANNEL"/>
</dbReference>
<dbReference type="EMBL" id="RCHS01004038">
    <property type="protein sequence ID" value="RMX38200.1"/>
    <property type="molecule type" value="Genomic_DNA"/>
</dbReference>
<feature type="domain" description="Ion transport" evidence="14">
    <location>
        <begin position="196"/>
        <end position="448"/>
    </location>
</feature>
<evidence type="ECO:0000256" key="10">
    <source>
        <dbReference type="ARBA" id="ARBA00023136"/>
    </source>
</evidence>
<keyword evidence="8 13" id="KW-1133">Transmembrane helix</keyword>
<feature type="transmembrane region" description="Helical" evidence="13">
    <location>
        <begin position="358"/>
        <end position="378"/>
    </location>
</feature>
<dbReference type="Gene3D" id="1.10.287.70">
    <property type="match status" value="1"/>
</dbReference>
<keyword evidence="7" id="KW-0630">Potassium</keyword>
<dbReference type="STRING" id="46731.A0A3M6T9X3"/>
<evidence type="ECO:0000256" key="11">
    <source>
        <dbReference type="ARBA" id="ARBA00023303"/>
    </source>
</evidence>
<keyword evidence="17" id="KW-1185">Reference proteome</keyword>
<dbReference type="PANTHER" id="PTHR11537:SF113">
    <property type="entry name" value="POTASSIUM VOLTAGE-GATED CHANNEL PROTEIN SHAKER"/>
    <property type="match status" value="1"/>
</dbReference>
<keyword evidence="9" id="KW-0406">Ion transport</keyword>
<dbReference type="FunFam" id="1.10.287.70:FF:000028">
    <property type="entry name" value="potassium voltage-gated channel subfamily D member 3"/>
    <property type="match status" value="1"/>
</dbReference>
<dbReference type="InterPro" id="IPR028325">
    <property type="entry name" value="VG_K_chnl"/>
</dbReference>
<dbReference type="GO" id="GO:0008076">
    <property type="term" value="C:voltage-gated potassium channel complex"/>
    <property type="evidence" value="ECO:0007669"/>
    <property type="project" value="InterPro"/>
</dbReference>
<dbReference type="OrthoDB" id="415460at2759"/>
<dbReference type="PANTHER" id="PTHR11537">
    <property type="entry name" value="VOLTAGE-GATED POTASSIUM CHANNEL"/>
    <property type="match status" value="1"/>
</dbReference>
<name>A0A3M6T9X3_POCDA</name>
<dbReference type="GO" id="GO:0051260">
    <property type="term" value="P:protein homooligomerization"/>
    <property type="evidence" value="ECO:0007669"/>
    <property type="project" value="InterPro"/>
</dbReference>
<organism evidence="16 17">
    <name type="scientific">Pocillopora damicornis</name>
    <name type="common">Cauliflower coral</name>
    <name type="synonym">Millepora damicornis</name>
    <dbReference type="NCBI Taxonomy" id="46731"/>
    <lineage>
        <taxon>Eukaryota</taxon>
        <taxon>Metazoa</taxon>
        <taxon>Cnidaria</taxon>
        <taxon>Anthozoa</taxon>
        <taxon>Hexacorallia</taxon>
        <taxon>Scleractinia</taxon>
        <taxon>Astrocoeniina</taxon>
        <taxon>Pocilloporidae</taxon>
        <taxon>Pocillopora</taxon>
    </lineage>
</organism>
<dbReference type="InterPro" id="IPR027359">
    <property type="entry name" value="Volt_channel_dom_sf"/>
</dbReference>
<evidence type="ECO:0000256" key="4">
    <source>
        <dbReference type="ARBA" id="ARBA00022692"/>
    </source>
</evidence>
<feature type="transmembrane region" description="Helical" evidence="13">
    <location>
        <begin position="289"/>
        <end position="311"/>
    </location>
</feature>
<evidence type="ECO:0000256" key="7">
    <source>
        <dbReference type="ARBA" id="ARBA00022958"/>
    </source>
</evidence>
<dbReference type="InterPro" id="IPR005821">
    <property type="entry name" value="Ion_trans_dom"/>
</dbReference>